<dbReference type="SUPFAM" id="SSF51735">
    <property type="entry name" value="NAD(P)-binding Rossmann-fold domains"/>
    <property type="match status" value="1"/>
</dbReference>
<evidence type="ECO:0000313" key="3">
    <source>
        <dbReference type="Proteomes" id="UP000239494"/>
    </source>
</evidence>
<dbReference type="InterPro" id="IPR008030">
    <property type="entry name" value="NmrA-like"/>
</dbReference>
<dbReference type="InterPro" id="IPR006162">
    <property type="entry name" value="Ppantetheine_attach_site"/>
</dbReference>
<evidence type="ECO:0000313" key="2">
    <source>
        <dbReference type="EMBL" id="PRY45855.1"/>
    </source>
</evidence>
<sequence>MTIVVTGATGPFGRLAVESLLARGVAADRIVGVGRSVGRIQDLADRGVVVRQAGYEDPDALRAAFEGADKLLFVSGSEIGKRVQQHTNVVVAAKDAGIGQVAYTSIPHADTSTMVLAREHLFTERALTDSGIPSVFLRNSSYLEVFDVRGAVERGLFGAAGGGRVSIATRPDLAEAAAAAILADRHDQRAYELGGESVTLAELAAEVSRQSGREVVYTDLPQDRFVEFLVAGGLPEAHAAVMADAHRGVAAGEADTGPKDLEELLGRPVTPLADAIRAALA</sequence>
<dbReference type="Proteomes" id="UP000239494">
    <property type="component" value="Unassembled WGS sequence"/>
</dbReference>
<dbReference type="EMBL" id="PVTF01000001">
    <property type="protein sequence ID" value="PRY45855.1"/>
    <property type="molecule type" value="Genomic_DNA"/>
</dbReference>
<protein>
    <submittedName>
        <fullName evidence="2">NAD(P)H dehydrogenase (Quinone)</fullName>
    </submittedName>
</protein>
<dbReference type="RefSeq" id="WP_106184970.1">
    <property type="nucleotide sequence ID" value="NZ_PVTF01000001.1"/>
</dbReference>
<accession>A0A2T0TJQ7</accession>
<evidence type="ECO:0000259" key="1">
    <source>
        <dbReference type="Pfam" id="PF05368"/>
    </source>
</evidence>
<organism evidence="2 3">
    <name type="scientific">Umezawaea tangerina</name>
    <dbReference type="NCBI Taxonomy" id="84725"/>
    <lineage>
        <taxon>Bacteria</taxon>
        <taxon>Bacillati</taxon>
        <taxon>Actinomycetota</taxon>
        <taxon>Actinomycetes</taxon>
        <taxon>Pseudonocardiales</taxon>
        <taxon>Pseudonocardiaceae</taxon>
        <taxon>Umezawaea</taxon>
    </lineage>
</organism>
<dbReference type="AlphaFoldDB" id="A0A2T0TJQ7"/>
<dbReference type="PANTHER" id="PTHR47129:SF1">
    <property type="entry name" value="NMRA-LIKE DOMAIN-CONTAINING PROTEIN"/>
    <property type="match status" value="1"/>
</dbReference>
<dbReference type="Gene3D" id="3.90.25.10">
    <property type="entry name" value="UDP-galactose 4-epimerase, domain 1"/>
    <property type="match status" value="1"/>
</dbReference>
<dbReference type="Gene3D" id="3.40.50.720">
    <property type="entry name" value="NAD(P)-binding Rossmann-like Domain"/>
    <property type="match status" value="1"/>
</dbReference>
<keyword evidence="3" id="KW-1185">Reference proteome</keyword>
<dbReference type="OrthoDB" id="5510591at2"/>
<dbReference type="PANTHER" id="PTHR47129">
    <property type="entry name" value="QUINONE OXIDOREDUCTASE 2"/>
    <property type="match status" value="1"/>
</dbReference>
<dbReference type="InterPro" id="IPR052718">
    <property type="entry name" value="NmrA-type_oxidoreductase"/>
</dbReference>
<gene>
    <name evidence="2" type="ORF">CLV43_101115</name>
</gene>
<name>A0A2T0TJQ7_9PSEU</name>
<reference evidence="2 3" key="1">
    <citation type="submission" date="2018-03" db="EMBL/GenBank/DDBJ databases">
        <title>Genomic Encyclopedia of Archaeal and Bacterial Type Strains, Phase II (KMG-II): from individual species to whole genera.</title>
        <authorList>
            <person name="Goeker M."/>
        </authorList>
    </citation>
    <scope>NUCLEOTIDE SEQUENCE [LARGE SCALE GENOMIC DNA]</scope>
    <source>
        <strain evidence="2 3">DSM 44720</strain>
    </source>
</reference>
<dbReference type="Pfam" id="PF05368">
    <property type="entry name" value="NmrA"/>
    <property type="match status" value="1"/>
</dbReference>
<comment type="caution">
    <text evidence="2">The sequence shown here is derived from an EMBL/GenBank/DDBJ whole genome shotgun (WGS) entry which is preliminary data.</text>
</comment>
<dbReference type="PROSITE" id="PS00012">
    <property type="entry name" value="PHOSPHOPANTETHEINE"/>
    <property type="match status" value="1"/>
</dbReference>
<dbReference type="InterPro" id="IPR036291">
    <property type="entry name" value="NAD(P)-bd_dom_sf"/>
</dbReference>
<proteinExistence type="predicted"/>
<feature type="domain" description="NmrA-like" evidence="1">
    <location>
        <begin position="2"/>
        <end position="245"/>
    </location>
</feature>